<reference evidence="2" key="1">
    <citation type="submission" date="2021-02" db="EMBL/GenBank/DDBJ databases">
        <authorList>
            <person name="Dougan E. K."/>
            <person name="Rhodes N."/>
            <person name="Thang M."/>
            <person name="Chan C."/>
        </authorList>
    </citation>
    <scope>NUCLEOTIDE SEQUENCE</scope>
</reference>
<dbReference type="OrthoDB" id="413489at2759"/>
<accession>A0A813FH44</accession>
<evidence type="ECO:0000256" key="1">
    <source>
        <dbReference type="SAM" id="SignalP"/>
    </source>
</evidence>
<feature type="chain" id="PRO_5032827265" evidence="1">
    <location>
        <begin position="23"/>
        <end position="846"/>
    </location>
</feature>
<proteinExistence type="predicted"/>
<keyword evidence="3" id="KW-1185">Reference proteome</keyword>
<feature type="signal peptide" evidence="1">
    <location>
        <begin position="1"/>
        <end position="22"/>
    </location>
</feature>
<dbReference type="AlphaFoldDB" id="A0A813FH44"/>
<dbReference type="Proteomes" id="UP000654075">
    <property type="component" value="Unassembled WGS sequence"/>
</dbReference>
<protein>
    <submittedName>
        <fullName evidence="2">Uncharacterized protein</fullName>
    </submittedName>
</protein>
<comment type="caution">
    <text evidence="2">The sequence shown here is derived from an EMBL/GenBank/DDBJ whole genome shotgun (WGS) entry which is preliminary data.</text>
</comment>
<feature type="non-terminal residue" evidence="2">
    <location>
        <position position="1"/>
    </location>
</feature>
<keyword evidence="1" id="KW-0732">Signal</keyword>
<evidence type="ECO:0000313" key="3">
    <source>
        <dbReference type="Proteomes" id="UP000654075"/>
    </source>
</evidence>
<sequence length="846" mass="95152">MAGRLGHLSLGILWVCSGTVRGTPAEYAEHLQAFVKALPPSDCFTEGETFAAACCGTDTSTLLHFSVDMAVTYNRCCRHLVHECHTQEVQEQLRAPVESQAKVEEEFTCWVSGWRLAHADLPLSQEGCCDSAVPGGERQCWQDAESQEKGFSYERCCGPLWLHQRARGCHDSTVHGMMEMMDLRGNSSFKEMFRSQAYNALYRIVRQALLGRNESRPDESDVPCFLLFISSRLLAFTKGKWELQLHFISQQVLLEDLQQKSRSEREVHLAWKLFYAMPIQQLVSLTTFGQPLLSMVIAHRRKVRNYLAPDGLSDSEEASRFPVIDAGRPPEATKFCQLLQSRLNRNTSATEEEARTFVHFSLNTAIGPTKAARLSALFGTTLAWIALAHALLLRAGPEDRENALVAMANADSYYSSFRHAQSRGDGSTLIAENQQMQMLGDWLNGGDYMHVIFSSWPFWESLEQVALLLGRKPTALAEPKVKPKEATLLVYCGDVKIEPIIGKDWPGALQVEVETERADCRTAMLKALRSKRAQEATWIALLSPFLADWEEREALFSLEMAVSSLQQQEADVVGFPVVDRDRRWRWPVKSIRQAHWRLLYEPYPTGHSLAVGRCTGGDATSATRVYRGSLLRELVQQIRADEEDSTAALLFVELDLLAWQRGVPAYTCMEKPFLEQSTYLDQAVLTRSFATRYAVQVADFGTEESGGAPSSSANAEIFRQRDLCPRNYSSAQLEQSYVAAYAMTQAGMASHYCHRKVLQQQALKVISWWTRLDPERHFVLPKQGTLLTTLVRGGAIAVMPWDIDLEFILASSGPNPVVEACRQQAAKNWKAFADCTVRYLQLRLHD</sequence>
<dbReference type="EMBL" id="CAJNNV010025082">
    <property type="protein sequence ID" value="CAE8612111.1"/>
    <property type="molecule type" value="Genomic_DNA"/>
</dbReference>
<evidence type="ECO:0000313" key="2">
    <source>
        <dbReference type="EMBL" id="CAE8612111.1"/>
    </source>
</evidence>
<gene>
    <name evidence="2" type="ORF">PGLA1383_LOCUS29911</name>
</gene>
<organism evidence="2 3">
    <name type="scientific">Polarella glacialis</name>
    <name type="common">Dinoflagellate</name>
    <dbReference type="NCBI Taxonomy" id="89957"/>
    <lineage>
        <taxon>Eukaryota</taxon>
        <taxon>Sar</taxon>
        <taxon>Alveolata</taxon>
        <taxon>Dinophyceae</taxon>
        <taxon>Suessiales</taxon>
        <taxon>Suessiaceae</taxon>
        <taxon>Polarella</taxon>
    </lineage>
</organism>
<name>A0A813FH44_POLGL</name>